<evidence type="ECO:0008006" key="4">
    <source>
        <dbReference type="Google" id="ProtNLM"/>
    </source>
</evidence>
<gene>
    <name evidence="2" type="ORF">K3181_14935</name>
</gene>
<evidence type="ECO:0000313" key="2">
    <source>
        <dbReference type="EMBL" id="MBX7502735.1"/>
    </source>
</evidence>
<evidence type="ECO:0000313" key="3">
    <source>
        <dbReference type="Proteomes" id="UP000782554"/>
    </source>
</evidence>
<keyword evidence="1" id="KW-0472">Membrane</keyword>
<protein>
    <recommendedName>
        <fullName evidence="4">DUF2568 domain-containing protein</fullName>
    </recommendedName>
</protein>
<dbReference type="Proteomes" id="UP000782554">
    <property type="component" value="Unassembled WGS sequence"/>
</dbReference>
<feature type="transmembrane region" description="Helical" evidence="1">
    <location>
        <begin position="65"/>
        <end position="87"/>
    </location>
</feature>
<sequence>MNLRTTLLLDAASAALFVLLCLGATGTLAAMTGLPATVVAIAGWICVPSALLFLWQAFSPSRPLLAAVVAGNAAWVLASIGVWLAFFSQLTPLGHAILIGQACAVEFFAFMEWRGAKALRREQLAS</sequence>
<dbReference type="RefSeq" id="WP_221603925.1">
    <property type="nucleotide sequence ID" value="NZ_JAIGNU010000004.1"/>
</dbReference>
<feature type="transmembrane region" description="Helical" evidence="1">
    <location>
        <begin position="93"/>
        <end position="111"/>
    </location>
</feature>
<accession>A0ABS7JYJ9</accession>
<evidence type="ECO:0000256" key="1">
    <source>
        <dbReference type="SAM" id="Phobius"/>
    </source>
</evidence>
<keyword evidence="3" id="KW-1185">Reference proteome</keyword>
<proteinExistence type="predicted"/>
<organism evidence="2 3">
    <name type="scientific">Qipengyuania mesophila</name>
    <dbReference type="NCBI Taxonomy" id="2867246"/>
    <lineage>
        <taxon>Bacteria</taxon>
        <taxon>Pseudomonadati</taxon>
        <taxon>Pseudomonadota</taxon>
        <taxon>Alphaproteobacteria</taxon>
        <taxon>Sphingomonadales</taxon>
        <taxon>Erythrobacteraceae</taxon>
        <taxon>Qipengyuania</taxon>
    </lineage>
</organism>
<comment type="caution">
    <text evidence="2">The sequence shown here is derived from an EMBL/GenBank/DDBJ whole genome shotgun (WGS) entry which is preliminary data.</text>
</comment>
<keyword evidence="1" id="KW-1133">Transmembrane helix</keyword>
<dbReference type="EMBL" id="JAIGNU010000004">
    <property type="protein sequence ID" value="MBX7502735.1"/>
    <property type="molecule type" value="Genomic_DNA"/>
</dbReference>
<feature type="transmembrane region" description="Helical" evidence="1">
    <location>
        <begin position="39"/>
        <end position="58"/>
    </location>
</feature>
<reference evidence="2 3" key="1">
    <citation type="submission" date="2021-08" db="EMBL/GenBank/DDBJ databases">
        <title>Comparative Genomics Analysis of the Genus Qipengyuania Reveals Extensive Genetic Diversity and Metabolic Versatility, Including the Description of Fifteen Novel Species.</title>
        <authorList>
            <person name="Liu Y."/>
        </authorList>
    </citation>
    <scope>NUCLEOTIDE SEQUENCE [LARGE SCALE GENOMIC DNA]</scope>
    <source>
        <strain evidence="2 3">YG27</strain>
    </source>
</reference>
<name>A0ABS7JYJ9_9SPHN</name>
<keyword evidence="1" id="KW-0812">Transmembrane</keyword>